<accession>A0A2H0W4H7</accession>
<gene>
    <name evidence="1" type="ORF">COT80_01425</name>
</gene>
<dbReference type="AlphaFoldDB" id="A0A2H0W4H7"/>
<comment type="caution">
    <text evidence="1">The sequence shown here is derived from an EMBL/GenBank/DDBJ whole genome shotgun (WGS) entry which is preliminary data.</text>
</comment>
<dbReference type="Proteomes" id="UP000229056">
    <property type="component" value="Unassembled WGS sequence"/>
</dbReference>
<reference evidence="2" key="1">
    <citation type="submission" date="2017-09" db="EMBL/GenBank/DDBJ databases">
        <title>Depth-based differentiation of microbial function through sediment-hosted aquifers and enrichment of novel symbionts in the deep terrestrial subsurface.</title>
        <authorList>
            <person name="Probst A.J."/>
            <person name="Ladd B."/>
            <person name="Jarett J.K."/>
            <person name="Geller-Mcgrath D.E."/>
            <person name="Sieber C.M.K."/>
            <person name="Emerson J.B."/>
            <person name="Anantharaman K."/>
            <person name="Thomas B.C."/>
            <person name="Malmstrom R."/>
            <person name="Stieglmeier M."/>
            <person name="Klingl A."/>
            <person name="Woyke T."/>
            <person name="Ryan C.M."/>
            <person name="Banfield J.F."/>
        </authorList>
    </citation>
    <scope>NUCLEOTIDE SEQUENCE [LARGE SCALE GENOMIC DNA]</scope>
</reference>
<organism evidence="1 2">
    <name type="scientific">Candidatus Buchananbacteria bacterium CG10_big_fil_rev_8_21_14_0_10_33_19</name>
    <dbReference type="NCBI Taxonomy" id="1974525"/>
    <lineage>
        <taxon>Bacteria</taxon>
        <taxon>Candidatus Buchananiibacteriota</taxon>
    </lineage>
</organism>
<proteinExistence type="predicted"/>
<name>A0A2H0W4H7_9BACT</name>
<evidence type="ECO:0000313" key="2">
    <source>
        <dbReference type="Proteomes" id="UP000229056"/>
    </source>
</evidence>
<sequence>MSVKSVFKIISIFGQKFRFTVKRIDKNGLCPNKLCQQRHRVGMNPNLNQTKVDDWYHCYGCGHTFS</sequence>
<dbReference type="EMBL" id="PEZY01000005">
    <property type="protein sequence ID" value="PIS06214.1"/>
    <property type="molecule type" value="Genomic_DNA"/>
</dbReference>
<evidence type="ECO:0000313" key="1">
    <source>
        <dbReference type="EMBL" id="PIS06214.1"/>
    </source>
</evidence>
<protein>
    <submittedName>
        <fullName evidence="1">Uncharacterized protein</fullName>
    </submittedName>
</protein>